<sequence length="92" mass="10086">MPKSGNEHRYKVWSNNLPIWAKGTKSFTTWELQRSRSDGSIYEGHHLATGAPEKVRHVVAGVKTDAGRVDSAHLPLVEAGNLVASNKTNKHG</sequence>
<proteinExistence type="predicted"/>
<evidence type="ECO:0000313" key="1">
    <source>
        <dbReference type="Proteomes" id="UP000887565"/>
    </source>
</evidence>
<organism evidence="1 2">
    <name type="scientific">Romanomermis culicivorax</name>
    <name type="common">Nematode worm</name>
    <dbReference type="NCBI Taxonomy" id="13658"/>
    <lineage>
        <taxon>Eukaryota</taxon>
        <taxon>Metazoa</taxon>
        <taxon>Ecdysozoa</taxon>
        <taxon>Nematoda</taxon>
        <taxon>Enoplea</taxon>
        <taxon>Dorylaimia</taxon>
        <taxon>Mermithida</taxon>
        <taxon>Mermithoidea</taxon>
        <taxon>Mermithidae</taxon>
        <taxon>Romanomermis</taxon>
    </lineage>
</organism>
<dbReference type="Proteomes" id="UP000887565">
    <property type="component" value="Unplaced"/>
</dbReference>
<dbReference type="WBParaSite" id="nRc.2.0.1.t40494-RA">
    <property type="protein sequence ID" value="nRc.2.0.1.t40494-RA"/>
    <property type="gene ID" value="nRc.2.0.1.g40494"/>
</dbReference>
<keyword evidence="1" id="KW-1185">Reference proteome</keyword>
<reference evidence="2" key="1">
    <citation type="submission" date="2022-11" db="UniProtKB">
        <authorList>
            <consortium name="WormBaseParasite"/>
        </authorList>
    </citation>
    <scope>IDENTIFICATION</scope>
</reference>
<evidence type="ECO:0000313" key="2">
    <source>
        <dbReference type="WBParaSite" id="nRc.2.0.1.t40494-RA"/>
    </source>
</evidence>
<name>A0A915KPV3_ROMCU</name>
<protein>
    <submittedName>
        <fullName evidence="2">HNH endonuclease</fullName>
    </submittedName>
</protein>
<dbReference type="AlphaFoldDB" id="A0A915KPV3"/>
<accession>A0A915KPV3</accession>